<dbReference type="STRING" id="680646.RMDY18_17680"/>
<proteinExistence type="predicted"/>
<dbReference type="SUPFAM" id="SSF53474">
    <property type="entry name" value="alpha/beta-Hydrolases"/>
    <property type="match status" value="2"/>
</dbReference>
<protein>
    <submittedName>
        <fullName evidence="2">Uncharacterized protein conserved in archaea</fullName>
    </submittedName>
</protein>
<dbReference type="EMBL" id="AP011540">
    <property type="protein sequence ID" value="BAI65600.1"/>
    <property type="molecule type" value="Genomic_DNA"/>
</dbReference>
<evidence type="ECO:0000256" key="1">
    <source>
        <dbReference type="SAM" id="MobiDB-lite"/>
    </source>
</evidence>
<dbReference type="Proteomes" id="UP000001883">
    <property type="component" value="Chromosome"/>
</dbReference>
<dbReference type="InterPro" id="IPR029058">
    <property type="entry name" value="AB_hydrolase_fold"/>
</dbReference>
<reference evidence="2 3" key="3">
    <citation type="journal article" date="2010" name="Sequencing">
        <title>Complete Genome Sequence of Rothia mucilaginosa DY-18: A Clinical Isolate with Dense Meshwork-Like Structures from a Persistent Apical Periodontitis Lesion.</title>
        <authorList>
            <person name="Yamane K."/>
            <person name="Nambu T."/>
            <person name="Yamanaka T."/>
            <person name="Mashimo C."/>
            <person name="Sugimori C."/>
            <person name="Leung K.-P."/>
            <person name="Fukushima H."/>
        </authorList>
    </citation>
    <scope>NUCLEOTIDE SEQUENCE [LARGE SCALE GENOMIC DNA]</scope>
    <source>
        <strain evidence="2 3">DY-18</strain>
    </source>
</reference>
<reference evidence="3" key="1">
    <citation type="submission" date="2009-07" db="EMBL/GenBank/DDBJ databases">
        <title>Complete genome sequence of Rothia mucilaginosa DJ.</title>
        <authorList>
            <person name="Yamane K."/>
            <person name="Nambu T."/>
            <person name="Mashimo C."/>
            <person name="Sugimori C."/>
            <person name="Yamanaka T."/>
            <person name="Leung K."/>
            <person name="Fukushima H."/>
        </authorList>
    </citation>
    <scope>NUCLEOTIDE SEQUENCE [LARGE SCALE GENOMIC DNA]</scope>
    <source>
        <strain evidence="3">DY-18</strain>
    </source>
</reference>
<evidence type="ECO:0000313" key="2">
    <source>
        <dbReference type="EMBL" id="BAI65600.1"/>
    </source>
</evidence>
<gene>
    <name evidence="2" type="ordered locus">RMDY18_17680</name>
</gene>
<accession>D2NPN2</accession>
<dbReference type="AlphaFoldDB" id="D2NPN2"/>
<dbReference type="Gene3D" id="3.40.50.1820">
    <property type="entry name" value="alpha/beta hydrolase"/>
    <property type="match status" value="1"/>
</dbReference>
<feature type="region of interest" description="Disordered" evidence="1">
    <location>
        <begin position="40"/>
        <end position="61"/>
    </location>
</feature>
<reference evidence="2 3" key="2">
    <citation type="journal article" date="2010" name="J Osaka Dent Univ">
        <title>Isolation and identification of Rothia mucilaginosa from persistent apical periodontitis lesions.</title>
        <authorList>
            <person name="Yamane K."/>
            <person name="Yoshida M."/>
            <person name="Fujihira T."/>
            <person name="Baba T."/>
            <person name="Tsuji N."/>
            <person name="Hayashi H."/>
            <person name="Sugimori C."/>
            <person name="Yamanaka T."/>
            <person name="Mashimo C."/>
            <person name="Nambu T."/>
            <person name="Kawai H."/>
            <person name="Fukushima H."/>
        </authorList>
    </citation>
    <scope>NUCLEOTIDE SEQUENCE [LARGE SCALE GENOMIC DNA]</scope>
    <source>
        <strain evidence="2 3">DY-18</strain>
    </source>
</reference>
<sequence length="360" mass="39623">MKRLSRRVHRSGVYRSGAHRTGQVASLLEAGRALRASIPRSLRRSARRAQKRRHRNQRRLSAHIPRLHPLLTYAAHAVRTGISLLEPMLLASSELLGYRSFTHRGRNIYYRVDNLHLLTESESAPGVLFYFDGDHLSRVGSRLLRRDSPLRAELAKVAAEFNMLCVPVLSPGSLREPRLTDAGSYAPPLTYNWWVRARSNGRMVRALIEEIALAYGVDMSRVWLAGYSGGAEFLSYELLSHDIDWIRGGGATFIGGGGADGVPARVREQAALNPSSHERLLMSWHVGVLDGRSPSGRRRMATSAEGSWSARIAAQEGSAFYESLGARTLLQVTPGRGHTGYPIASLVGADLAAATRLGFL</sequence>
<keyword evidence="3" id="KW-1185">Reference proteome</keyword>
<dbReference type="KEGG" id="rmu:RMDY18_17680"/>
<dbReference type="HOGENOM" id="CLU_936521_0_0_11"/>
<dbReference type="eggNOG" id="COG5479">
    <property type="taxonomic scope" value="Bacteria"/>
</dbReference>
<evidence type="ECO:0000313" key="3">
    <source>
        <dbReference type="Proteomes" id="UP000001883"/>
    </source>
</evidence>
<feature type="compositionally biased region" description="Basic residues" evidence="1">
    <location>
        <begin position="41"/>
        <end position="61"/>
    </location>
</feature>
<organism evidence="2 3">
    <name type="scientific">Rothia mucilaginosa (strain DY-18)</name>
    <name type="common">Stomatococcus mucilaginosus</name>
    <dbReference type="NCBI Taxonomy" id="680646"/>
    <lineage>
        <taxon>Bacteria</taxon>
        <taxon>Bacillati</taxon>
        <taxon>Actinomycetota</taxon>
        <taxon>Actinomycetes</taxon>
        <taxon>Micrococcales</taxon>
        <taxon>Micrococcaceae</taxon>
        <taxon>Rothia</taxon>
    </lineage>
</organism>
<name>D2NPN2_ROTMD</name>